<dbReference type="RefSeq" id="WP_036134346.1">
    <property type="nucleotide sequence ID" value="NZ_ANIE01000009.1"/>
</dbReference>
<organism evidence="2 3">
    <name type="scientific">Marinobacter nitratireducens</name>
    <dbReference type="NCBI Taxonomy" id="1137280"/>
    <lineage>
        <taxon>Bacteria</taxon>
        <taxon>Pseudomonadati</taxon>
        <taxon>Pseudomonadota</taxon>
        <taxon>Gammaproteobacteria</taxon>
        <taxon>Pseudomonadales</taxon>
        <taxon>Marinobacteraceae</taxon>
        <taxon>Marinobacter</taxon>
    </lineage>
</organism>
<reference evidence="2 3" key="1">
    <citation type="submission" date="2012-12" db="EMBL/GenBank/DDBJ databases">
        <title>Genome assembly of Marinobacter sp. AK21.</title>
        <authorList>
            <person name="Khatri I."/>
            <person name="Kumar R."/>
            <person name="Vaidya B."/>
            <person name="Subramanian S."/>
            <person name="Pinnaka A."/>
        </authorList>
    </citation>
    <scope>NUCLEOTIDE SEQUENCE [LARGE SCALE GENOMIC DNA]</scope>
    <source>
        <strain evidence="2 3">AK21</strain>
    </source>
</reference>
<dbReference type="Proteomes" id="UP000035057">
    <property type="component" value="Unassembled WGS sequence"/>
</dbReference>
<accession>A0A072MYI9</accession>
<dbReference type="PATRIC" id="fig|1137280.3.peg.3315"/>
<keyword evidence="1" id="KW-1133">Transmembrane helix</keyword>
<proteinExistence type="predicted"/>
<evidence type="ECO:0000256" key="1">
    <source>
        <dbReference type="SAM" id="Phobius"/>
    </source>
</evidence>
<comment type="caution">
    <text evidence="2">The sequence shown here is derived from an EMBL/GenBank/DDBJ whole genome shotgun (WGS) entry which is preliminary data.</text>
</comment>
<dbReference type="EMBL" id="ANIE01000009">
    <property type="protein sequence ID" value="KEF30321.1"/>
    <property type="molecule type" value="Genomic_DNA"/>
</dbReference>
<keyword evidence="3" id="KW-1185">Reference proteome</keyword>
<keyword evidence="1" id="KW-0812">Transmembrane</keyword>
<evidence type="ECO:0000313" key="2">
    <source>
        <dbReference type="EMBL" id="KEF30321.1"/>
    </source>
</evidence>
<feature type="transmembrane region" description="Helical" evidence="1">
    <location>
        <begin position="33"/>
        <end position="51"/>
    </location>
</feature>
<dbReference type="AlphaFoldDB" id="A0A072MYI9"/>
<keyword evidence="1" id="KW-0472">Membrane</keyword>
<sequence length="58" mass="7086">MYIYRLVFLLVLAIYIFSPNILDWWTAPGNAWYSPYLIWASIIAIGFWLEWRRDPNEF</sequence>
<name>A0A072MYI9_9GAMM</name>
<feature type="transmembrane region" description="Helical" evidence="1">
    <location>
        <begin position="7"/>
        <end position="27"/>
    </location>
</feature>
<evidence type="ECO:0000313" key="3">
    <source>
        <dbReference type="Proteomes" id="UP000035057"/>
    </source>
</evidence>
<dbReference type="STRING" id="1137280.D777_03497"/>
<gene>
    <name evidence="2" type="ORF">D777_03497</name>
</gene>
<protein>
    <submittedName>
        <fullName evidence="2">Uncharacterized protein</fullName>
    </submittedName>
</protein>